<sequence>MKHQPCDEDEKTSVSAVKLSSRGRPKKLDDEVQKTVITKAAWPLFLKHGYRRTTMGDVAKAARVSLRTVYHLFPNKKGLFGAVVARHRQSMVAMPGDYDALPIRDALIKIFQLELEPQADQQRSALMKMFIEESRQYPELLPILIKHGPDHSRAILCEWLSRQQSLGRIRSVNVETAASMLMDIVFGATSQKSSTDPNWPGEQNRIEYLTRCFDIVVEGLCSPDLCEGQDHLPN</sequence>
<proteinExistence type="predicted"/>
<evidence type="ECO:0000259" key="6">
    <source>
        <dbReference type="PROSITE" id="PS50977"/>
    </source>
</evidence>
<dbReference type="PANTHER" id="PTHR30055:SF238">
    <property type="entry name" value="MYCOFACTOCIN BIOSYNTHESIS TRANSCRIPTIONAL REGULATOR MFTR-RELATED"/>
    <property type="match status" value="1"/>
</dbReference>
<dbReference type="InterPro" id="IPR050109">
    <property type="entry name" value="HTH-type_TetR-like_transc_reg"/>
</dbReference>
<protein>
    <submittedName>
        <fullName evidence="7">TetR/AcrR family transcriptional regulator</fullName>
    </submittedName>
</protein>
<keyword evidence="2 4" id="KW-0238">DNA-binding</keyword>
<evidence type="ECO:0000313" key="8">
    <source>
        <dbReference type="Proteomes" id="UP000234881"/>
    </source>
</evidence>
<evidence type="ECO:0000256" key="4">
    <source>
        <dbReference type="PROSITE-ProRule" id="PRU00335"/>
    </source>
</evidence>
<comment type="caution">
    <text evidence="7">The sequence shown here is derived from an EMBL/GenBank/DDBJ whole genome shotgun (WGS) entry which is preliminary data.</text>
</comment>
<feature type="DNA-binding region" description="H-T-H motif" evidence="4">
    <location>
        <begin position="54"/>
        <end position="73"/>
    </location>
</feature>
<dbReference type="SUPFAM" id="SSF46689">
    <property type="entry name" value="Homeodomain-like"/>
    <property type="match status" value="1"/>
</dbReference>
<feature type="domain" description="HTH tetR-type" evidence="6">
    <location>
        <begin position="31"/>
        <end position="91"/>
    </location>
</feature>
<dbReference type="SUPFAM" id="SSF48498">
    <property type="entry name" value="Tetracyclin repressor-like, C-terminal domain"/>
    <property type="match status" value="1"/>
</dbReference>
<reference evidence="7 8" key="1">
    <citation type="submission" date="2018-01" db="EMBL/GenBank/DDBJ databases">
        <title>The draft genome sequence of Cohaesibacter sp. H1304.</title>
        <authorList>
            <person name="Wang N.-N."/>
            <person name="Du Z.-J."/>
        </authorList>
    </citation>
    <scope>NUCLEOTIDE SEQUENCE [LARGE SCALE GENOMIC DNA]</scope>
    <source>
        <strain evidence="7 8">H1304</strain>
    </source>
</reference>
<dbReference type="AlphaFoldDB" id="A0A2N5XNG3"/>
<dbReference type="GO" id="GO:0000976">
    <property type="term" value="F:transcription cis-regulatory region binding"/>
    <property type="evidence" value="ECO:0007669"/>
    <property type="project" value="TreeGrafter"/>
</dbReference>
<dbReference type="Proteomes" id="UP000234881">
    <property type="component" value="Unassembled WGS sequence"/>
</dbReference>
<dbReference type="InterPro" id="IPR036271">
    <property type="entry name" value="Tet_transcr_reg_TetR-rel_C_sf"/>
</dbReference>
<dbReference type="InterPro" id="IPR039536">
    <property type="entry name" value="TetR_C_Proteobacteria"/>
</dbReference>
<dbReference type="OrthoDB" id="7584337at2"/>
<dbReference type="PROSITE" id="PS50977">
    <property type="entry name" value="HTH_TETR_2"/>
    <property type="match status" value="1"/>
</dbReference>
<feature type="region of interest" description="Disordered" evidence="5">
    <location>
        <begin position="1"/>
        <end position="28"/>
    </location>
</feature>
<organism evidence="7 8">
    <name type="scientific">Cohaesibacter celericrescens</name>
    <dbReference type="NCBI Taxonomy" id="2067669"/>
    <lineage>
        <taxon>Bacteria</taxon>
        <taxon>Pseudomonadati</taxon>
        <taxon>Pseudomonadota</taxon>
        <taxon>Alphaproteobacteria</taxon>
        <taxon>Hyphomicrobiales</taxon>
        <taxon>Cohaesibacteraceae</taxon>
    </lineage>
</organism>
<evidence type="ECO:0000256" key="1">
    <source>
        <dbReference type="ARBA" id="ARBA00023015"/>
    </source>
</evidence>
<dbReference type="PANTHER" id="PTHR30055">
    <property type="entry name" value="HTH-TYPE TRANSCRIPTIONAL REGULATOR RUTR"/>
    <property type="match status" value="1"/>
</dbReference>
<keyword evidence="3" id="KW-0804">Transcription</keyword>
<gene>
    <name evidence="7" type="ORF">C0081_16540</name>
</gene>
<keyword evidence="8" id="KW-1185">Reference proteome</keyword>
<dbReference type="Pfam" id="PF00440">
    <property type="entry name" value="TetR_N"/>
    <property type="match status" value="1"/>
</dbReference>
<dbReference type="PRINTS" id="PR00455">
    <property type="entry name" value="HTHTETR"/>
</dbReference>
<keyword evidence="1" id="KW-0805">Transcription regulation</keyword>
<dbReference type="GO" id="GO:0003700">
    <property type="term" value="F:DNA-binding transcription factor activity"/>
    <property type="evidence" value="ECO:0007669"/>
    <property type="project" value="TreeGrafter"/>
</dbReference>
<dbReference type="InterPro" id="IPR001647">
    <property type="entry name" value="HTH_TetR"/>
</dbReference>
<dbReference type="InterPro" id="IPR009057">
    <property type="entry name" value="Homeodomain-like_sf"/>
</dbReference>
<accession>A0A2N5XNG3</accession>
<dbReference type="EMBL" id="PKUQ01000033">
    <property type="protein sequence ID" value="PLW76076.1"/>
    <property type="molecule type" value="Genomic_DNA"/>
</dbReference>
<dbReference type="Gene3D" id="1.10.357.10">
    <property type="entry name" value="Tetracycline Repressor, domain 2"/>
    <property type="match status" value="1"/>
</dbReference>
<evidence type="ECO:0000256" key="2">
    <source>
        <dbReference type="ARBA" id="ARBA00023125"/>
    </source>
</evidence>
<evidence type="ECO:0000256" key="3">
    <source>
        <dbReference type="ARBA" id="ARBA00023163"/>
    </source>
</evidence>
<name>A0A2N5XNG3_9HYPH</name>
<evidence type="ECO:0000256" key="5">
    <source>
        <dbReference type="SAM" id="MobiDB-lite"/>
    </source>
</evidence>
<evidence type="ECO:0000313" key="7">
    <source>
        <dbReference type="EMBL" id="PLW76076.1"/>
    </source>
</evidence>
<dbReference type="Pfam" id="PF14246">
    <property type="entry name" value="TetR_C_7"/>
    <property type="match status" value="1"/>
</dbReference>
<dbReference type="RefSeq" id="WP_101534962.1">
    <property type="nucleotide sequence ID" value="NZ_PKUQ01000033.1"/>
</dbReference>